<feature type="transmembrane region" description="Helical" evidence="12">
    <location>
        <begin position="174"/>
        <end position="190"/>
    </location>
</feature>
<keyword evidence="9" id="KW-0564">Palmitate</keyword>
<keyword evidence="3 12" id="KW-1003">Cell membrane</keyword>
<feature type="transmembrane region" description="Helical" evidence="12">
    <location>
        <begin position="68"/>
        <end position="89"/>
    </location>
</feature>
<keyword evidence="5 12" id="KW-0732">Signal</keyword>
<feature type="transmembrane region" description="Helical" evidence="12">
    <location>
        <begin position="134"/>
        <end position="154"/>
    </location>
</feature>
<keyword evidence="4 12" id="KW-0812">Transmembrane</keyword>
<dbReference type="HAMAP" id="MF_01811">
    <property type="entry name" value="YidC_type2"/>
    <property type="match status" value="1"/>
</dbReference>
<dbReference type="InterPro" id="IPR001708">
    <property type="entry name" value="YidC/ALB3/OXA1/COX18"/>
</dbReference>
<evidence type="ECO:0000313" key="15">
    <source>
        <dbReference type="Proteomes" id="UP001235840"/>
    </source>
</evidence>
<dbReference type="InterPro" id="IPR047196">
    <property type="entry name" value="YidC_ALB_C"/>
</dbReference>
<name>A0ABT9W1H5_9BACI</name>
<organism evidence="14 15">
    <name type="scientific">Caldalkalibacillus horti</name>
    <dbReference type="NCBI Taxonomy" id="77523"/>
    <lineage>
        <taxon>Bacteria</taxon>
        <taxon>Bacillati</taxon>
        <taxon>Bacillota</taxon>
        <taxon>Bacilli</taxon>
        <taxon>Bacillales</taxon>
        <taxon>Bacillaceae</taxon>
        <taxon>Caldalkalibacillus</taxon>
    </lineage>
</organism>
<reference evidence="14 15" key="1">
    <citation type="submission" date="2023-07" db="EMBL/GenBank/DDBJ databases">
        <title>Genomic Encyclopedia of Type Strains, Phase IV (KMG-IV): sequencing the most valuable type-strain genomes for metagenomic binning, comparative biology and taxonomic classification.</title>
        <authorList>
            <person name="Goeker M."/>
        </authorList>
    </citation>
    <scope>NUCLEOTIDE SEQUENCE [LARGE SCALE GENOMIC DNA]</scope>
    <source>
        <strain evidence="14 15">DSM 12751</strain>
    </source>
</reference>
<dbReference type="PROSITE" id="PS51257">
    <property type="entry name" value="PROKAR_LIPOPROTEIN"/>
    <property type="match status" value="1"/>
</dbReference>
<dbReference type="PANTHER" id="PTHR12428:SF65">
    <property type="entry name" value="CYTOCHROME C OXIDASE ASSEMBLY PROTEIN COX18, MITOCHONDRIAL"/>
    <property type="match status" value="1"/>
</dbReference>
<sequence>MSRKLLLIPVLMILMIVLAGCGMEDSGLMKPIDPENGFWDRYFVFPLAWLLEYFATTLNSSGDPAFDMYGLAIIIVTILLRLLTLPLMIKQLKSSKMMQALQPEMQKIREKYQKDQQKMQQETMKLFQSHNVNPLAGCLPLLVQMPILIAFYQAVYRHSDIPGHTFLGIELGQPFWGLAILAGITTYIQQKMMGTQQMNPQMKVLLVIMPVMITVFAFYFPAALSLYWVVGNLFTIVQYYFMRDMYKLKTGDAAK</sequence>
<accession>A0ABT9W1H5</accession>
<evidence type="ECO:0000313" key="14">
    <source>
        <dbReference type="EMBL" id="MDQ0167107.1"/>
    </source>
</evidence>
<keyword evidence="8 12" id="KW-0472">Membrane</keyword>
<comment type="caution">
    <text evidence="14">The sequence shown here is derived from an EMBL/GenBank/DDBJ whole genome shotgun (WGS) entry which is preliminary data.</text>
</comment>
<dbReference type="RefSeq" id="WP_307395836.1">
    <property type="nucleotide sequence ID" value="NZ_BAAADK010000046.1"/>
</dbReference>
<evidence type="ECO:0000256" key="11">
    <source>
        <dbReference type="ARBA" id="ARBA00023288"/>
    </source>
</evidence>
<keyword evidence="7 12" id="KW-1133">Transmembrane helix</keyword>
<comment type="function">
    <text evidence="12">Required for the insertion and/or proper folding and/or complex formation of integral membrane proteins into the membrane. Involved in integration of membrane proteins that insert both dependently and independently of the Sec translocase complex, as well as at least some lipoproteins.</text>
</comment>
<evidence type="ECO:0000259" key="13">
    <source>
        <dbReference type="Pfam" id="PF02096"/>
    </source>
</evidence>
<keyword evidence="11 12" id="KW-0449">Lipoprotein</keyword>
<gene>
    <name evidence="12" type="primary">yidC</name>
    <name evidence="14" type="ORF">J2S11_003032</name>
</gene>
<feature type="transmembrane region" description="Helical" evidence="12">
    <location>
        <begin position="226"/>
        <end position="242"/>
    </location>
</feature>
<dbReference type="Proteomes" id="UP001235840">
    <property type="component" value="Unassembled WGS sequence"/>
</dbReference>
<evidence type="ECO:0000256" key="3">
    <source>
        <dbReference type="ARBA" id="ARBA00022475"/>
    </source>
</evidence>
<dbReference type="CDD" id="cd20070">
    <property type="entry name" value="5TM_YidC_Alb3"/>
    <property type="match status" value="1"/>
</dbReference>
<keyword evidence="15" id="KW-1185">Reference proteome</keyword>
<dbReference type="InterPro" id="IPR028055">
    <property type="entry name" value="YidC/Oxa/ALB_C"/>
</dbReference>
<dbReference type="PRINTS" id="PR01900">
    <property type="entry name" value="YIDCPROTEIN"/>
</dbReference>
<evidence type="ECO:0000256" key="6">
    <source>
        <dbReference type="ARBA" id="ARBA00022927"/>
    </source>
</evidence>
<dbReference type="EMBL" id="JAUSTY010000013">
    <property type="protein sequence ID" value="MDQ0167107.1"/>
    <property type="molecule type" value="Genomic_DNA"/>
</dbReference>
<dbReference type="NCBIfam" id="TIGR03592">
    <property type="entry name" value="yidC_oxa1_cterm"/>
    <property type="match status" value="1"/>
</dbReference>
<comment type="similarity">
    <text evidence="12">Belongs to the OXA1/ALB3/YidC family. Type 2 subfamily.</text>
</comment>
<keyword evidence="2 12" id="KW-0813">Transport</keyword>
<evidence type="ECO:0000256" key="8">
    <source>
        <dbReference type="ARBA" id="ARBA00023136"/>
    </source>
</evidence>
<dbReference type="InterPro" id="IPR023060">
    <property type="entry name" value="YidC/YidC1/YidC2_Firmicutes"/>
</dbReference>
<evidence type="ECO:0000256" key="7">
    <source>
        <dbReference type="ARBA" id="ARBA00022989"/>
    </source>
</evidence>
<dbReference type="Pfam" id="PF02096">
    <property type="entry name" value="60KD_IMP"/>
    <property type="match status" value="1"/>
</dbReference>
<protein>
    <recommendedName>
        <fullName evidence="12">Membrane protein insertase YidC</fullName>
    </recommendedName>
    <alternativeName>
        <fullName evidence="12">Foldase YidC</fullName>
    </alternativeName>
    <alternativeName>
        <fullName evidence="12">Membrane integrase YidC</fullName>
    </alternativeName>
    <alternativeName>
        <fullName evidence="12">Membrane protein YidC</fullName>
    </alternativeName>
</protein>
<keyword evidence="6 12" id="KW-0653">Protein transport</keyword>
<evidence type="ECO:0000256" key="5">
    <source>
        <dbReference type="ARBA" id="ARBA00022729"/>
    </source>
</evidence>
<keyword evidence="10 12" id="KW-0143">Chaperone</keyword>
<evidence type="ECO:0000256" key="4">
    <source>
        <dbReference type="ARBA" id="ARBA00022692"/>
    </source>
</evidence>
<evidence type="ECO:0000256" key="12">
    <source>
        <dbReference type="HAMAP-Rule" id="MF_01811"/>
    </source>
</evidence>
<evidence type="ECO:0000256" key="9">
    <source>
        <dbReference type="ARBA" id="ARBA00023139"/>
    </source>
</evidence>
<feature type="transmembrane region" description="Helical" evidence="12">
    <location>
        <begin position="202"/>
        <end position="220"/>
    </location>
</feature>
<proteinExistence type="inferred from homology"/>
<evidence type="ECO:0000256" key="1">
    <source>
        <dbReference type="ARBA" id="ARBA00004651"/>
    </source>
</evidence>
<evidence type="ECO:0000256" key="2">
    <source>
        <dbReference type="ARBA" id="ARBA00022448"/>
    </source>
</evidence>
<comment type="subcellular location">
    <subcellularLocation>
        <location evidence="1 12">Cell membrane</location>
        <topology evidence="1 12">Multi-pass membrane protein</topology>
    </subcellularLocation>
</comment>
<feature type="domain" description="Membrane insertase YidC/Oxa/ALB C-terminal" evidence="13">
    <location>
        <begin position="69"/>
        <end position="243"/>
    </location>
</feature>
<dbReference type="PANTHER" id="PTHR12428">
    <property type="entry name" value="OXA1"/>
    <property type="match status" value="1"/>
</dbReference>
<evidence type="ECO:0000256" key="10">
    <source>
        <dbReference type="ARBA" id="ARBA00023186"/>
    </source>
</evidence>